<dbReference type="Proteomes" id="UP000240400">
    <property type="component" value="Unassembled WGS sequence"/>
</dbReference>
<proteinExistence type="predicted"/>
<comment type="caution">
    <text evidence="1">The sequence shown here is derived from an EMBL/GenBank/DDBJ whole genome shotgun (WGS) entry which is preliminary data.</text>
</comment>
<protein>
    <submittedName>
        <fullName evidence="1">Uncharacterized protein</fullName>
    </submittedName>
</protein>
<name>A0A2T4S7C5_9STAP</name>
<sequence length="65" mass="7635">MQEIKLSTIKAHSLKELESSINAYLKDEEVSEYKLLNSTVREIEERTFSSDEEEFHAILTFIKEI</sequence>
<reference evidence="1 2" key="1">
    <citation type="journal article" date="2016" name="Front. Microbiol.">
        <title>Comprehensive Phylogenetic Analysis of Bovine Non-aureus Staphylococci Species Based on Whole-Genome Sequencing.</title>
        <authorList>
            <person name="Naushad S."/>
            <person name="Barkema H.W."/>
            <person name="Luby C."/>
            <person name="Condas L.A."/>
            <person name="Nobrega D.B."/>
            <person name="Carson D.A."/>
            <person name="De Buck J."/>
        </authorList>
    </citation>
    <scope>NUCLEOTIDE SEQUENCE [LARGE SCALE GENOMIC DNA]</scope>
    <source>
        <strain evidence="1 2">SNUC 4337</strain>
    </source>
</reference>
<organism evidence="1 2">
    <name type="scientific">Staphylococcus nepalensis</name>
    <dbReference type="NCBI Taxonomy" id="214473"/>
    <lineage>
        <taxon>Bacteria</taxon>
        <taxon>Bacillati</taxon>
        <taxon>Bacillota</taxon>
        <taxon>Bacilli</taxon>
        <taxon>Bacillales</taxon>
        <taxon>Staphylococcaceae</taxon>
        <taxon>Staphylococcus</taxon>
    </lineage>
</organism>
<evidence type="ECO:0000313" key="1">
    <source>
        <dbReference type="EMBL" id="PTK56762.1"/>
    </source>
</evidence>
<dbReference type="EMBL" id="PZHR01000133">
    <property type="protein sequence ID" value="PTK56762.1"/>
    <property type="molecule type" value="Genomic_DNA"/>
</dbReference>
<gene>
    <name evidence="1" type="ORF">BUZ61_13045</name>
</gene>
<dbReference type="RefSeq" id="WP_107644571.1">
    <property type="nucleotide sequence ID" value="NZ_CP120099.1"/>
</dbReference>
<dbReference type="AlphaFoldDB" id="A0A2T4S7C5"/>
<dbReference type="OrthoDB" id="2409814at2"/>
<evidence type="ECO:0000313" key="2">
    <source>
        <dbReference type="Proteomes" id="UP000240400"/>
    </source>
</evidence>
<accession>A0A2T4S7C5</accession>